<evidence type="ECO:0000256" key="1">
    <source>
        <dbReference type="ARBA" id="ARBA00023125"/>
    </source>
</evidence>
<dbReference type="InterPro" id="IPR000551">
    <property type="entry name" value="MerR-type_HTH_dom"/>
</dbReference>
<evidence type="ECO:0000313" key="3">
    <source>
        <dbReference type="EMBL" id="CCU79086.1"/>
    </source>
</evidence>
<sequence length="267" mass="31502">MYQIGEFSKINRITVKTLRYYDRVGLLKPAFVNDDNGYRYYTSEQLPIIHKIIALRQMDFSINEILDLLKGENDNIIFENKKEKILNDIQEKKKQLTQITHYLEKNREGFKMSYEVLLKELPEVIVYAKRMMIPNYDYYFEAVPKIGKEISEVNPGLKCAKPNYCFTIYLDGEYKEKDFKVEICEAVTSFGKETDEIKFKKINKVDNAACVFHKGSYDKIGEAYAHLFKWIEDNNYIASNKPRESYIDGIWNKENVSDWLTEIQVPL</sequence>
<dbReference type="Gene3D" id="3.20.80.10">
    <property type="entry name" value="Regulatory factor, effector binding domain"/>
    <property type="match status" value="1"/>
</dbReference>
<dbReference type="Proteomes" id="UP000012063">
    <property type="component" value="Unassembled WGS sequence"/>
</dbReference>
<proteinExistence type="predicted"/>
<dbReference type="PANTHER" id="PTHR30204:SF97">
    <property type="entry name" value="MERR FAMILY REGULATORY PROTEIN"/>
    <property type="match status" value="1"/>
</dbReference>
<dbReference type="EMBL" id="CAUI01000015">
    <property type="protein sequence ID" value="CCU79086.1"/>
    <property type="molecule type" value="Genomic_DNA"/>
</dbReference>
<dbReference type="Pfam" id="PF06445">
    <property type="entry name" value="GyrI-like"/>
    <property type="match status" value="1"/>
</dbReference>
<dbReference type="InterPro" id="IPR009061">
    <property type="entry name" value="DNA-bd_dom_put_sf"/>
</dbReference>
<evidence type="ECO:0000313" key="4">
    <source>
        <dbReference type="Proteomes" id="UP000012063"/>
    </source>
</evidence>
<dbReference type="AlphaFoldDB" id="M5DZB8"/>
<dbReference type="Pfam" id="PF13411">
    <property type="entry name" value="MerR_1"/>
    <property type="match status" value="1"/>
</dbReference>
<dbReference type="STRING" id="1293054.HSACCH_01071"/>
<dbReference type="OrthoDB" id="9773308at2"/>
<reference evidence="4" key="1">
    <citation type="journal article" date="2013" name="Genome Announc.">
        <title>Genome Sequence of Halanaerobium saccharolyticum subsp. saccharolyticum Strain DSM 6643T, a Halophilic Hydrogen-Producing Bacterium.</title>
        <authorList>
            <person name="Kivisto A."/>
            <person name="Larjo A."/>
            <person name="Ciranna A."/>
            <person name="Santala V."/>
            <person name="Roos C."/>
            <person name="Karp M."/>
        </authorList>
    </citation>
    <scope>NUCLEOTIDE SEQUENCE [LARGE SCALE GENOMIC DNA]</scope>
    <source>
        <strain evidence="4">DSM 6643</strain>
    </source>
</reference>
<dbReference type="FunCoup" id="M5DZB8">
    <property type="interactions" value="7"/>
</dbReference>
<name>M5DZB8_9FIRM</name>
<dbReference type="SMART" id="SM00422">
    <property type="entry name" value="HTH_MERR"/>
    <property type="match status" value="1"/>
</dbReference>
<keyword evidence="1" id="KW-0238">DNA-binding</keyword>
<dbReference type="InterPro" id="IPR047057">
    <property type="entry name" value="MerR_fam"/>
</dbReference>
<dbReference type="InterPro" id="IPR011256">
    <property type="entry name" value="Reg_factor_effector_dom_sf"/>
</dbReference>
<dbReference type="SUPFAM" id="SSF55136">
    <property type="entry name" value="Probable bacterial effector-binding domain"/>
    <property type="match status" value="1"/>
</dbReference>
<dbReference type="InterPro" id="IPR010499">
    <property type="entry name" value="AraC_E-bd"/>
</dbReference>
<accession>M5DZB8</accession>
<gene>
    <name evidence="3" type="ORF">HSACCH_01071</name>
</gene>
<dbReference type="PANTHER" id="PTHR30204">
    <property type="entry name" value="REDOX-CYCLING DRUG-SENSING TRANSCRIPTIONAL ACTIVATOR SOXR"/>
    <property type="match status" value="1"/>
</dbReference>
<dbReference type="PROSITE" id="PS50937">
    <property type="entry name" value="HTH_MERR_2"/>
    <property type="match status" value="1"/>
</dbReference>
<dbReference type="InterPro" id="IPR029442">
    <property type="entry name" value="GyrI-like"/>
</dbReference>
<dbReference type="SMART" id="SM00871">
    <property type="entry name" value="AraC_E_bind"/>
    <property type="match status" value="1"/>
</dbReference>
<dbReference type="SUPFAM" id="SSF46955">
    <property type="entry name" value="Putative DNA-binding domain"/>
    <property type="match status" value="1"/>
</dbReference>
<feature type="domain" description="HTH merR-type" evidence="2">
    <location>
        <begin position="1"/>
        <end position="71"/>
    </location>
</feature>
<dbReference type="Gene3D" id="1.10.1660.10">
    <property type="match status" value="1"/>
</dbReference>
<keyword evidence="4" id="KW-1185">Reference proteome</keyword>
<dbReference type="InParanoid" id="M5DZB8"/>
<evidence type="ECO:0000259" key="2">
    <source>
        <dbReference type="PROSITE" id="PS50937"/>
    </source>
</evidence>
<dbReference type="eggNOG" id="COG0789">
    <property type="taxonomic scope" value="Bacteria"/>
</dbReference>
<dbReference type="CDD" id="cd01107">
    <property type="entry name" value="HTH_BmrR"/>
    <property type="match status" value="1"/>
</dbReference>
<organism evidence="3 4">
    <name type="scientific">Halanaerobium saccharolyticum subsp. saccharolyticum DSM 6643</name>
    <dbReference type="NCBI Taxonomy" id="1293054"/>
    <lineage>
        <taxon>Bacteria</taxon>
        <taxon>Bacillati</taxon>
        <taxon>Bacillota</taxon>
        <taxon>Clostridia</taxon>
        <taxon>Halanaerobiales</taxon>
        <taxon>Halanaerobiaceae</taxon>
        <taxon>Halanaerobium</taxon>
    </lineage>
</organism>
<dbReference type="GO" id="GO:0003700">
    <property type="term" value="F:DNA-binding transcription factor activity"/>
    <property type="evidence" value="ECO:0007669"/>
    <property type="project" value="InterPro"/>
</dbReference>
<dbReference type="eggNOG" id="COG4978">
    <property type="taxonomic scope" value="Bacteria"/>
</dbReference>
<protein>
    <submittedName>
        <fullName evidence="3">Transcriptional regulator, MerR family</fullName>
    </submittedName>
</protein>
<dbReference type="RefSeq" id="WP_005488448.1">
    <property type="nucleotide sequence ID" value="NZ_CAUI01000015.1"/>
</dbReference>
<comment type="caution">
    <text evidence="3">The sequence shown here is derived from an EMBL/GenBank/DDBJ whole genome shotgun (WGS) entry which is preliminary data.</text>
</comment>
<dbReference type="GO" id="GO:0003677">
    <property type="term" value="F:DNA binding"/>
    <property type="evidence" value="ECO:0007669"/>
    <property type="project" value="UniProtKB-KW"/>
</dbReference>